<dbReference type="KEGG" id="egu:105041975"/>
<dbReference type="GO" id="GO:0015288">
    <property type="term" value="F:porin activity"/>
    <property type="evidence" value="ECO:0007669"/>
    <property type="project" value="UniProtKB-KW"/>
</dbReference>
<gene>
    <name evidence="15" type="primary">LOC105041975</name>
</gene>
<evidence type="ECO:0000256" key="5">
    <source>
        <dbReference type="ARBA" id="ARBA00022448"/>
    </source>
</evidence>
<protein>
    <submittedName>
        <fullName evidence="15">Outer envelope pore protein 24B, chloroplastic-like</fullName>
    </submittedName>
</protein>
<dbReference type="OrthoDB" id="1185978at2759"/>
<evidence type="ECO:0000256" key="2">
    <source>
        <dbReference type="ARBA" id="ARBA00004396"/>
    </source>
</evidence>
<dbReference type="InterPro" id="IPR034626">
    <property type="entry name" value="OEP24"/>
</dbReference>
<evidence type="ECO:0000256" key="13">
    <source>
        <dbReference type="ARBA" id="ARBA00023136"/>
    </source>
</evidence>
<keyword evidence="13" id="KW-0472">Membrane</keyword>
<evidence type="ECO:0000256" key="7">
    <source>
        <dbReference type="ARBA" id="ARBA00022528"/>
    </source>
</evidence>
<evidence type="ECO:0000256" key="8">
    <source>
        <dbReference type="ARBA" id="ARBA00022640"/>
    </source>
</evidence>
<keyword evidence="6" id="KW-1134">Transmembrane beta strand</keyword>
<evidence type="ECO:0000256" key="4">
    <source>
        <dbReference type="ARBA" id="ARBA00011593"/>
    </source>
</evidence>
<keyword evidence="12" id="KW-0626">Porin</keyword>
<comment type="subcellular location">
    <subcellularLocation>
        <location evidence="2">Plastid</location>
        <location evidence="2">Chloroplast outer membrane</location>
        <topology evidence="2">Multi-pass membrane protein</topology>
    </subcellularLocation>
    <subcellularLocation>
        <location evidence="3">Plastid</location>
        <location evidence="3">Etioplast membrane</location>
        <topology evidence="3">Multi-pass membrane protein</topology>
    </subcellularLocation>
</comment>
<dbReference type="PANTHER" id="PTHR35284:SF1">
    <property type="entry name" value="OUTER ENVELOPE PORE PROTEIN 24A, CHLOROPLASTIC-RELATED"/>
    <property type="match status" value="1"/>
</dbReference>
<organism evidence="14 15">
    <name type="scientific">Elaeis guineensis var. tenera</name>
    <name type="common">Oil palm</name>
    <dbReference type="NCBI Taxonomy" id="51953"/>
    <lineage>
        <taxon>Eukaryota</taxon>
        <taxon>Viridiplantae</taxon>
        <taxon>Streptophyta</taxon>
        <taxon>Embryophyta</taxon>
        <taxon>Tracheophyta</taxon>
        <taxon>Spermatophyta</taxon>
        <taxon>Magnoliopsida</taxon>
        <taxon>Liliopsida</taxon>
        <taxon>Arecaceae</taxon>
        <taxon>Arecoideae</taxon>
        <taxon>Cocoseae</taxon>
        <taxon>Elaeidinae</taxon>
        <taxon>Elaeis</taxon>
    </lineage>
</organism>
<proteinExistence type="predicted"/>
<keyword evidence="11" id="KW-0406">Ion transport</keyword>
<dbReference type="AlphaFoldDB" id="A0A8N4ER22"/>
<keyword evidence="14" id="KW-1185">Reference proteome</keyword>
<sequence>MGSLKKSIADRGGRSSVKGRYEVDKSSISATFAVNVGDLKLKAFMTDATFVHGPSLNGLALSLEKLVSFIIDHNVPKKDVRFQLMNSVRILDKTVSLTYTYARGDNRVGIDSSVAFDLTNKVSMSYALDLANCKVKYVYTHEVLRRTVLEPYYDVSKNSWDFAVTRKFEGGDLVKATYQTSSKNLGLEWNKESRANANQTSDWQGGKCAVSNRA</sequence>
<comment type="subunit">
    <text evidence="4">Homooligomers form large rather nonselective pores in plastidial outer membranes.</text>
</comment>
<keyword evidence="9" id="KW-0812">Transmembrane</keyword>
<evidence type="ECO:0000256" key="11">
    <source>
        <dbReference type="ARBA" id="ARBA00023065"/>
    </source>
</evidence>
<dbReference type="GO" id="GO:0046930">
    <property type="term" value="C:pore complex"/>
    <property type="evidence" value="ECO:0007669"/>
    <property type="project" value="UniProtKB-KW"/>
</dbReference>
<comment type="function">
    <text evidence="1">High-conductance voltage-dependent solute channel with a slight selectivity for cations transporting triosephosphates, dicarboxylic acids, ATP, inorganic phosphate (Pi), sugars, and positively or negatively charged amino acids.</text>
</comment>
<dbReference type="GO" id="GO:0022843">
    <property type="term" value="F:voltage-gated monoatomic cation channel activity"/>
    <property type="evidence" value="ECO:0007669"/>
    <property type="project" value="InterPro"/>
</dbReference>
<evidence type="ECO:0000313" key="14">
    <source>
        <dbReference type="Proteomes" id="UP000504607"/>
    </source>
</evidence>
<dbReference type="RefSeq" id="XP_029117340.1">
    <property type="nucleotide sequence ID" value="XM_029261507.1"/>
</dbReference>
<evidence type="ECO:0000256" key="12">
    <source>
        <dbReference type="ARBA" id="ARBA00023114"/>
    </source>
</evidence>
<reference evidence="15" key="1">
    <citation type="submission" date="2025-08" db="UniProtKB">
        <authorList>
            <consortium name="RefSeq"/>
        </authorList>
    </citation>
    <scope>IDENTIFICATION</scope>
</reference>
<dbReference type="GO" id="GO:0009707">
    <property type="term" value="C:chloroplast outer membrane"/>
    <property type="evidence" value="ECO:0007669"/>
    <property type="project" value="UniProtKB-SubCell"/>
</dbReference>
<accession>A0A8N4ER22</accession>
<dbReference type="PANTHER" id="PTHR35284">
    <property type="entry name" value="OUTER ENVELOPE PORE PROTEIN 24A, CHLOROPLASTIC-RELATED"/>
    <property type="match status" value="1"/>
</dbReference>
<dbReference type="Proteomes" id="UP000504607">
    <property type="component" value="Chromosome 1"/>
</dbReference>
<name>A0A8N4ER22_ELAGV</name>
<dbReference type="GO" id="GO:0034765">
    <property type="term" value="P:regulation of monoatomic ion transmembrane transport"/>
    <property type="evidence" value="ECO:0007669"/>
    <property type="project" value="InterPro"/>
</dbReference>
<evidence type="ECO:0000256" key="6">
    <source>
        <dbReference type="ARBA" id="ARBA00022452"/>
    </source>
</evidence>
<evidence type="ECO:0000256" key="9">
    <source>
        <dbReference type="ARBA" id="ARBA00022692"/>
    </source>
</evidence>
<keyword evidence="8" id="KW-0934">Plastid</keyword>
<evidence type="ECO:0000256" key="1">
    <source>
        <dbReference type="ARBA" id="ARBA00002327"/>
    </source>
</evidence>
<keyword evidence="7" id="KW-0150">Chloroplast</keyword>
<dbReference type="GO" id="GO:0034426">
    <property type="term" value="C:etioplast membrane"/>
    <property type="evidence" value="ECO:0007669"/>
    <property type="project" value="UniProtKB-SubCell"/>
</dbReference>
<keyword evidence="10" id="KW-1002">Plastid outer membrane</keyword>
<evidence type="ECO:0000256" key="3">
    <source>
        <dbReference type="ARBA" id="ARBA00004441"/>
    </source>
</evidence>
<keyword evidence="5" id="KW-0813">Transport</keyword>
<evidence type="ECO:0000256" key="10">
    <source>
        <dbReference type="ARBA" id="ARBA00022805"/>
    </source>
</evidence>
<evidence type="ECO:0000313" key="15">
    <source>
        <dbReference type="RefSeq" id="XP_029117340.1"/>
    </source>
</evidence>